<reference evidence="1" key="1">
    <citation type="submission" date="2018-01" db="EMBL/GenBank/DDBJ databases">
        <title>An insight into the sialome of Amazonian anophelines.</title>
        <authorList>
            <person name="Ribeiro J.M."/>
            <person name="Scarpassa V."/>
            <person name="Calvo E."/>
        </authorList>
    </citation>
    <scope>NUCLEOTIDE SEQUENCE</scope>
    <source>
        <tissue evidence="1">Salivary glands</tissue>
    </source>
</reference>
<dbReference type="EMBL" id="GGFJ01013520">
    <property type="protein sequence ID" value="MBW62661.1"/>
    <property type="molecule type" value="Transcribed_RNA"/>
</dbReference>
<accession>A0A2M4CBZ7</accession>
<proteinExistence type="predicted"/>
<name>A0A2M4CBZ7_9DIPT</name>
<dbReference type="AlphaFoldDB" id="A0A2M4CBZ7"/>
<sequence length="81" mass="8949">MKLQLPLYFLRWSLAILLGLDGPFPFSTFHGDVCICAMSSSRRFIRQTAARTSALLIVCTFIPVGTAPPPIIWKEFCSTAG</sequence>
<evidence type="ECO:0000313" key="1">
    <source>
        <dbReference type="EMBL" id="MBW62661.1"/>
    </source>
</evidence>
<protein>
    <submittedName>
        <fullName evidence="1">Putative secreted protein</fullName>
    </submittedName>
</protein>
<organism evidence="1">
    <name type="scientific">Anopheles marajoara</name>
    <dbReference type="NCBI Taxonomy" id="58244"/>
    <lineage>
        <taxon>Eukaryota</taxon>
        <taxon>Metazoa</taxon>
        <taxon>Ecdysozoa</taxon>
        <taxon>Arthropoda</taxon>
        <taxon>Hexapoda</taxon>
        <taxon>Insecta</taxon>
        <taxon>Pterygota</taxon>
        <taxon>Neoptera</taxon>
        <taxon>Endopterygota</taxon>
        <taxon>Diptera</taxon>
        <taxon>Nematocera</taxon>
        <taxon>Culicoidea</taxon>
        <taxon>Culicidae</taxon>
        <taxon>Anophelinae</taxon>
        <taxon>Anopheles</taxon>
    </lineage>
</organism>